<organism evidence="1">
    <name type="scientific">Brassica oleracea</name>
    <name type="common">Wild cabbage</name>
    <dbReference type="NCBI Taxonomy" id="3712"/>
    <lineage>
        <taxon>Eukaryota</taxon>
        <taxon>Viridiplantae</taxon>
        <taxon>Streptophyta</taxon>
        <taxon>Embryophyta</taxon>
        <taxon>Tracheophyta</taxon>
        <taxon>Spermatophyta</taxon>
        <taxon>Magnoliopsida</taxon>
        <taxon>eudicotyledons</taxon>
        <taxon>Gunneridae</taxon>
        <taxon>Pentapetalae</taxon>
        <taxon>rosids</taxon>
        <taxon>malvids</taxon>
        <taxon>Brassicales</taxon>
        <taxon>Brassicaceae</taxon>
        <taxon>Brassiceae</taxon>
        <taxon>Brassica</taxon>
    </lineage>
</organism>
<name>A0A3P6DDW2_BRAOL</name>
<accession>A0A3P6DDW2</accession>
<dbReference type="AlphaFoldDB" id="A0A3P6DDW2"/>
<reference evidence="1" key="1">
    <citation type="submission" date="2018-11" db="EMBL/GenBank/DDBJ databases">
        <authorList>
            <consortium name="Genoscope - CEA"/>
            <person name="William W."/>
        </authorList>
    </citation>
    <scope>NUCLEOTIDE SEQUENCE</scope>
</reference>
<protein>
    <submittedName>
        <fullName evidence="1">Uncharacterized protein</fullName>
    </submittedName>
</protein>
<proteinExistence type="predicted"/>
<dbReference type="EMBL" id="LR031874">
    <property type="protein sequence ID" value="VDD24428.1"/>
    <property type="molecule type" value="Genomic_DNA"/>
</dbReference>
<gene>
    <name evidence="1" type="ORF">BOLC2T10157H</name>
</gene>
<evidence type="ECO:0000313" key="1">
    <source>
        <dbReference type="EMBL" id="VDD24428.1"/>
    </source>
</evidence>
<feature type="non-terminal residue" evidence="1">
    <location>
        <position position="1"/>
    </location>
</feature>
<sequence>QLPSGQEIAVNEMVANSVGGYGQFLDEIIFLRRLSTRI</sequence>